<dbReference type="GO" id="GO:0005524">
    <property type="term" value="F:ATP binding"/>
    <property type="evidence" value="ECO:0007669"/>
    <property type="project" value="UniProtKB-KW"/>
</dbReference>
<evidence type="ECO:0000256" key="4">
    <source>
        <dbReference type="SAM" id="MobiDB-lite"/>
    </source>
</evidence>
<dbReference type="Pfam" id="PF00005">
    <property type="entry name" value="ABC_tran"/>
    <property type="match status" value="1"/>
</dbReference>
<dbReference type="InterPro" id="IPR003439">
    <property type="entry name" value="ABC_transporter-like_ATP-bd"/>
</dbReference>
<dbReference type="PROSITE" id="PS00211">
    <property type="entry name" value="ABC_TRANSPORTER_1"/>
    <property type="match status" value="1"/>
</dbReference>
<dbReference type="InterPro" id="IPR050166">
    <property type="entry name" value="ABC_transporter_ATP-bind"/>
</dbReference>
<dbReference type="InterPro" id="IPR017871">
    <property type="entry name" value="ABC_transporter-like_CS"/>
</dbReference>
<feature type="region of interest" description="Disordered" evidence="4">
    <location>
        <begin position="1"/>
        <end position="25"/>
    </location>
</feature>
<name>A0A943UTE5_9ACTN</name>
<feature type="domain" description="ABC transporter" evidence="5">
    <location>
        <begin position="28"/>
        <end position="226"/>
    </location>
</feature>
<organism evidence="6 7">
    <name type="scientific">Slackia piriformis</name>
    <dbReference type="NCBI Taxonomy" id="626934"/>
    <lineage>
        <taxon>Bacteria</taxon>
        <taxon>Bacillati</taxon>
        <taxon>Actinomycetota</taxon>
        <taxon>Coriobacteriia</taxon>
        <taxon>Eggerthellales</taxon>
        <taxon>Eggerthellaceae</taxon>
        <taxon>Slackia</taxon>
    </lineage>
</organism>
<dbReference type="PANTHER" id="PTHR42788">
    <property type="entry name" value="TAURINE IMPORT ATP-BINDING PROTEIN-RELATED"/>
    <property type="match status" value="1"/>
</dbReference>
<dbReference type="Proteomes" id="UP000727506">
    <property type="component" value="Unassembled WGS sequence"/>
</dbReference>
<evidence type="ECO:0000256" key="1">
    <source>
        <dbReference type="ARBA" id="ARBA00022448"/>
    </source>
</evidence>
<proteinExistence type="predicted"/>
<dbReference type="Gene3D" id="3.40.50.300">
    <property type="entry name" value="P-loop containing nucleotide triphosphate hydrolases"/>
    <property type="match status" value="1"/>
</dbReference>
<dbReference type="InterPro" id="IPR027417">
    <property type="entry name" value="P-loop_NTPase"/>
</dbReference>
<keyword evidence="1" id="KW-0813">Transport</keyword>
<keyword evidence="2" id="KW-0547">Nucleotide-binding</keyword>
<evidence type="ECO:0000256" key="3">
    <source>
        <dbReference type="ARBA" id="ARBA00022840"/>
    </source>
</evidence>
<accession>A0A943UTE5</accession>
<dbReference type="AlphaFoldDB" id="A0A943UTE5"/>
<dbReference type="PANTHER" id="PTHR42788:SF19">
    <property type="entry name" value="ALIPHATIC SULFONATES IMPORT ATP-BINDING PROTEIN SSUB 2"/>
    <property type="match status" value="1"/>
</dbReference>
<evidence type="ECO:0000313" key="7">
    <source>
        <dbReference type="Proteomes" id="UP000727506"/>
    </source>
</evidence>
<dbReference type="SUPFAM" id="SSF52540">
    <property type="entry name" value="P-loop containing nucleoside triphosphate hydrolases"/>
    <property type="match status" value="1"/>
</dbReference>
<feature type="compositionally biased region" description="Basic and acidic residues" evidence="4">
    <location>
        <begin position="1"/>
        <end position="13"/>
    </location>
</feature>
<dbReference type="PROSITE" id="PS50893">
    <property type="entry name" value="ABC_TRANSPORTER_2"/>
    <property type="match status" value="1"/>
</dbReference>
<sequence length="226" mass="24845">MRENSTHGRDRGKTSNAEGSHPSARQAVALERVTKRFGAAPVFLNAEMSFALGRVHCIMGASGSGKTTLLRMLMGLETPDEGRIGGMEGLRRAAVFQEDRLCENLSVAANIRMPHPQAKGPAKERLLQRAAALLESMDMHDALHRPVHGLSGGQKRRVAIARAVLAEADVMFFDEPLKGLDEKTERRVMEAIAPLLAQKTVFWVTHHASDLAYFDDPVLTRIEKPC</sequence>
<dbReference type="GO" id="GO:0016887">
    <property type="term" value="F:ATP hydrolysis activity"/>
    <property type="evidence" value="ECO:0007669"/>
    <property type="project" value="InterPro"/>
</dbReference>
<dbReference type="SMART" id="SM00382">
    <property type="entry name" value="AAA"/>
    <property type="match status" value="1"/>
</dbReference>
<reference evidence="6" key="1">
    <citation type="submission" date="2021-02" db="EMBL/GenBank/DDBJ databases">
        <title>Infant gut strain persistence is associated with maternal origin, phylogeny, and functional potential including surface adhesion and iron acquisition.</title>
        <authorList>
            <person name="Lou Y.C."/>
        </authorList>
    </citation>
    <scope>NUCLEOTIDE SEQUENCE</scope>
    <source>
        <strain evidence="6">L2_039_000G1_dasL2_039_000G1_concoct_11</strain>
    </source>
</reference>
<protein>
    <submittedName>
        <fullName evidence="6">ATP-binding cassette domain-containing protein</fullName>
    </submittedName>
</protein>
<comment type="caution">
    <text evidence="6">The sequence shown here is derived from an EMBL/GenBank/DDBJ whole genome shotgun (WGS) entry which is preliminary data.</text>
</comment>
<gene>
    <name evidence="6" type="ORF">KH142_05520</name>
</gene>
<dbReference type="EMBL" id="JAGZSV010000086">
    <property type="protein sequence ID" value="MBS6940927.1"/>
    <property type="molecule type" value="Genomic_DNA"/>
</dbReference>
<dbReference type="InterPro" id="IPR003593">
    <property type="entry name" value="AAA+_ATPase"/>
</dbReference>
<evidence type="ECO:0000256" key="2">
    <source>
        <dbReference type="ARBA" id="ARBA00022741"/>
    </source>
</evidence>
<evidence type="ECO:0000259" key="5">
    <source>
        <dbReference type="PROSITE" id="PS50893"/>
    </source>
</evidence>
<evidence type="ECO:0000313" key="6">
    <source>
        <dbReference type="EMBL" id="MBS6940927.1"/>
    </source>
</evidence>
<keyword evidence="3 6" id="KW-0067">ATP-binding</keyword>